<evidence type="ECO:0000313" key="1">
    <source>
        <dbReference type="EMBL" id="KAK7306671.1"/>
    </source>
</evidence>
<reference evidence="1 2" key="1">
    <citation type="submission" date="2024-01" db="EMBL/GenBank/DDBJ databases">
        <title>The genomes of 5 underutilized Papilionoideae crops provide insights into root nodulation and disease resistanc.</title>
        <authorList>
            <person name="Jiang F."/>
        </authorList>
    </citation>
    <scope>NUCLEOTIDE SEQUENCE [LARGE SCALE GENOMIC DNA]</scope>
    <source>
        <strain evidence="1">LVBAO_FW01</strain>
        <tissue evidence="1">Leaves</tissue>
    </source>
</reference>
<evidence type="ECO:0000313" key="2">
    <source>
        <dbReference type="Proteomes" id="UP001367508"/>
    </source>
</evidence>
<accession>A0AAN9JYF1</accession>
<keyword evidence="2" id="KW-1185">Reference proteome</keyword>
<dbReference type="Proteomes" id="UP001367508">
    <property type="component" value="Unassembled WGS sequence"/>
</dbReference>
<dbReference type="AlphaFoldDB" id="A0AAN9JYF1"/>
<organism evidence="1 2">
    <name type="scientific">Canavalia gladiata</name>
    <name type="common">Sword bean</name>
    <name type="synonym">Dolichos gladiatus</name>
    <dbReference type="NCBI Taxonomy" id="3824"/>
    <lineage>
        <taxon>Eukaryota</taxon>
        <taxon>Viridiplantae</taxon>
        <taxon>Streptophyta</taxon>
        <taxon>Embryophyta</taxon>
        <taxon>Tracheophyta</taxon>
        <taxon>Spermatophyta</taxon>
        <taxon>Magnoliopsida</taxon>
        <taxon>eudicotyledons</taxon>
        <taxon>Gunneridae</taxon>
        <taxon>Pentapetalae</taxon>
        <taxon>rosids</taxon>
        <taxon>fabids</taxon>
        <taxon>Fabales</taxon>
        <taxon>Fabaceae</taxon>
        <taxon>Papilionoideae</taxon>
        <taxon>50 kb inversion clade</taxon>
        <taxon>NPAAA clade</taxon>
        <taxon>indigoferoid/millettioid clade</taxon>
        <taxon>Phaseoleae</taxon>
        <taxon>Canavalia</taxon>
    </lineage>
</organism>
<dbReference type="EMBL" id="JAYMYQ010000011">
    <property type="protein sequence ID" value="KAK7306671.1"/>
    <property type="molecule type" value="Genomic_DNA"/>
</dbReference>
<comment type="caution">
    <text evidence="1">The sequence shown here is derived from an EMBL/GenBank/DDBJ whole genome shotgun (WGS) entry which is preliminary data.</text>
</comment>
<proteinExistence type="predicted"/>
<gene>
    <name evidence="1" type="ORF">VNO77_44623</name>
</gene>
<protein>
    <submittedName>
        <fullName evidence="1">Uncharacterized protein</fullName>
    </submittedName>
</protein>
<name>A0AAN9JYF1_CANGL</name>
<sequence length="92" mass="10386">MKCNALDHYGHTLARPSKTMSYIPIGFYTFTLRKLPPDSGILSQILLEILDYSEGRFRRVALGFQIFSTTDSVLPRFPSLSCLACEVLTELI</sequence>